<dbReference type="Gene3D" id="3.40.850.10">
    <property type="entry name" value="Kinesin motor domain"/>
    <property type="match status" value="1"/>
</dbReference>
<dbReference type="SUPFAM" id="SSF54236">
    <property type="entry name" value="Ubiquitin-like"/>
    <property type="match status" value="1"/>
</dbReference>
<keyword evidence="2" id="KW-0505">Motor protein</keyword>
<dbReference type="Pfam" id="PF00225">
    <property type="entry name" value="Kinesin"/>
    <property type="match status" value="1"/>
</dbReference>
<dbReference type="InterPro" id="IPR001752">
    <property type="entry name" value="Kinesin_motor_dom"/>
</dbReference>
<dbReference type="InterPro" id="IPR001012">
    <property type="entry name" value="UBX_dom"/>
</dbReference>
<accession>A0ABP0KWR1</accession>
<dbReference type="PRINTS" id="PR00380">
    <property type="entry name" value="KINESINHEAVY"/>
</dbReference>
<dbReference type="CDD" id="cd01767">
    <property type="entry name" value="UBX"/>
    <property type="match status" value="1"/>
</dbReference>
<dbReference type="PANTHER" id="PTHR47968">
    <property type="entry name" value="CENTROMERE PROTEIN E"/>
    <property type="match status" value="1"/>
</dbReference>
<sequence length="1113" mass="122899">MWRSHTAARTAGPWDSGSFAQRRDHGYCWVELVDGRQAYCHFGDGATGILDIDTLEPVSAQEVPSPTRFEGGFEAARAEAFRSSKLLVVSVVSGRGKPVKEEAMQYMALAAEEVRTVLRENAVFWRGRPSDLRDTQLRQLAPVDMLPSLAIAVTLAADAMTVILAVPGAVSRAQTLESILEGLEAMEVHRQVMQARRNDEDAQLRQQQDQEYADALARDQERARLDAPGRPAAPDVPGGTGGVGTAPAVLPRPETRPPPMDDAQRRMAEDFLAAAPSGALTDPVRLVLKLPSGERVERSFEGSETLARVRHWATCCPWLPEAEGRRLQIPSTFQLAIAFPRCRFVAAELERSLRELGLAPSAALLLIEEEVCAPQKANQLAKQSKTGCDGGENGLRPRPPGDEANVRFRMLCPAIRDRPLCHLKQENDWGGWDLITAGSSDFGPMEPPAWGRELFSRVKDKPRSERGLLMRLVDDVFAEAEKRREEGCQVHVVLQMLEVYNEKLNDLLVEPDSGPTNASPGMVKNKIKIHVHPELGVYLTNATEAQVSTAEECIKTIGFGNTMKVVHATAMNAQSSRGHTICKLKMFTQGGKDNQISNAEVYFADLAGRENEKDTQVTGERFVELGFINKSLHHLANCIRDLGQAPKRRRSLTEPSSTKKAPPVQPNDMSKFRNSKLTLLLSNALSGNSRTSMIGTLSPAPSNFEESHNTLKFASTVKTIKVQAKATKAVDKDALVKELKSEIQELRKQLEQAKEKHDDEAAQQIQENLEASKAIFAVETRDWVHFQEATEQRRKRSKRSSFLLSSHDMNEMPLPFLANYSEDPHLAFKLVMHVPNDGVERSLGTDSDCAFRLPPGLGVSATTGYIRHDEGRVLLRPAPPPNGHGRAGAIEVNGSKLINEQELKHLDCILFGRSTVTTFYLFLQRASPEELQEKLRTSRAEMEDGRITQQLVDSILGEARSKDPVEAKLAGDYCNQLQSQNRDREGELMLKAFMIGARRAQAKVDEANELTRLVRPASGLQFELAAQAPVLSYGFNDCANLPQLCVRLVKRTSPLERFRAAARKVMALYGKNRIQAAVLSVLPGANNRGSGHSGEGLAQLGQGLRMLLMWSLD</sequence>
<dbReference type="Pfam" id="PF00789">
    <property type="entry name" value="UBX"/>
    <property type="match status" value="1"/>
</dbReference>
<evidence type="ECO:0000256" key="2">
    <source>
        <dbReference type="ARBA" id="ARBA00023175"/>
    </source>
</evidence>
<keyword evidence="1 4" id="KW-0175">Coiled coil</keyword>
<feature type="coiled-coil region" evidence="4">
    <location>
        <begin position="729"/>
        <end position="767"/>
    </location>
</feature>
<dbReference type="PANTHER" id="PTHR47968:SF75">
    <property type="entry name" value="CENTROMERE-ASSOCIATED PROTEIN E"/>
    <property type="match status" value="1"/>
</dbReference>
<evidence type="ECO:0000256" key="3">
    <source>
        <dbReference type="PROSITE-ProRule" id="PRU00283"/>
    </source>
</evidence>
<feature type="domain" description="UBX" evidence="6">
    <location>
        <begin position="279"/>
        <end position="366"/>
    </location>
</feature>
<evidence type="ECO:0000256" key="4">
    <source>
        <dbReference type="SAM" id="Coils"/>
    </source>
</evidence>
<evidence type="ECO:0000259" key="7">
    <source>
        <dbReference type="PROSITE" id="PS50067"/>
    </source>
</evidence>
<dbReference type="SMART" id="SM00166">
    <property type="entry name" value="UBX"/>
    <property type="match status" value="1"/>
</dbReference>
<keyword evidence="9" id="KW-1185">Reference proteome</keyword>
<feature type="region of interest" description="Disordered" evidence="5">
    <location>
        <begin position="224"/>
        <end position="261"/>
    </location>
</feature>
<dbReference type="SUPFAM" id="SSF49879">
    <property type="entry name" value="SMAD/FHA domain"/>
    <property type="match status" value="1"/>
</dbReference>
<evidence type="ECO:0008006" key="10">
    <source>
        <dbReference type="Google" id="ProtNLM"/>
    </source>
</evidence>
<reference evidence="8 9" key="1">
    <citation type="submission" date="2024-02" db="EMBL/GenBank/DDBJ databases">
        <authorList>
            <person name="Chen Y."/>
            <person name="Shah S."/>
            <person name="Dougan E. K."/>
            <person name="Thang M."/>
            <person name="Chan C."/>
        </authorList>
    </citation>
    <scope>NUCLEOTIDE SEQUENCE [LARGE SCALE GENOMIC DNA]</scope>
</reference>
<comment type="caution">
    <text evidence="8">The sequence shown here is derived from an EMBL/GenBank/DDBJ whole genome shotgun (WGS) entry which is preliminary data.</text>
</comment>
<evidence type="ECO:0000259" key="6">
    <source>
        <dbReference type="PROSITE" id="PS50033"/>
    </source>
</evidence>
<dbReference type="InterPro" id="IPR029071">
    <property type="entry name" value="Ubiquitin-like_domsf"/>
</dbReference>
<gene>
    <name evidence="8" type="ORF">CCMP2556_LOCUS18211</name>
</gene>
<dbReference type="SUPFAM" id="SSF52540">
    <property type="entry name" value="P-loop containing nucleoside triphosphate hydrolases"/>
    <property type="match status" value="1"/>
</dbReference>
<feature type="domain" description="Kinesin motor" evidence="7">
    <location>
        <begin position="460"/>
        <end position="720"/>
    </location>
</feature>
<dbReference type="PROSITE" id="PS50033">
    <property type="entry name" value="UBX"/>
    <property type="match status" value="1"/>
</dbReference>
<evidence type="ECO:0000313" key="8">
    <source>
        <dbReference type="EMBL" id="CAK9031245.1"/>
    </source>
</evidence>
<dbReference type="PROSITE" id="PS50067">
    <property type="entry name" value="KINESIN_MOTOR_2"/>
    <property type="match status" value="1"/>
</dbReference>
<dbReference type="InterPro" id="IPR027417">
    <property type="entry name" value="P-loop_NTPase"/>
</dbReference>
<evidence type="ECO:0000256" key="1">
    <source>
        <dbReference type="ARBA" id="ARBA00023054"/>
    </source>
</evidence>
<proteinExistence type="inferred from homology"/>
<comment type="caution">
    <text evidence="3">Lacks conserved residue(s) required for the propagation of feature annotation.</text>
</comment>
<dbReference type="InterPro" id="IPR008984">
    <property type="entry name" value="SMAD_FHA_dom_sf"/>
</dbReference>
<feature type="region of interest" description="Disordered" evidence="5">
    <location>
        <begin position="646"/>
        <end position="670"/>
    </location>
</feature>
<evidence type="ECO:0000313" key="9">
    <source>
        <dbReference type="Proteomes" id="UP001642484"/>
    </source>
</evidence>
<dbReference type="InterPro" id="IPR036961">
    <property type="entry name" value="Kinesin_motor_dom_sf"/>
</dbReference>
<dbReference type="SMART" id="SM00129">
    <property type="entry name" value="KISc"/>
    <property type="match status" value="1"/>
</dbReference>
<dbReference type="Proteomes" id="UP001642484">
    <property type="component" value="Unassembled WGS sequence"/>
</dbReference>
<evidence type="ECO:0000256" key="5">
    <source>
        <dbReference type="SAM" id="MobiDB-lite"/>
    </source>
</evidence>
<dbReference type="Gene3D" id="2.60.200.20">
    <property type="match status" value="1"/>
</dbReference>
<protein>
    <recommendedName>
        <fullName evidence="10">Kinesin-like protein</fullName>
    </recommendedName>
</protein>
<organism evidence="8 9">
    <name type="scientific">Durusdinium trenchii</name>
    <dbReference type="NCBI Taxonomy" id="1381693"/>
    <lineage>
        <taxon>Eukaryota</taxon>
        <taxon>Sar</taxon>
        <taxon>Alveolata</taxon>
        <taxon>Dinophyceae</taxon>
        <taxon>Suessiales</taxon>
        <taxon>Symbiodiniaceae</taxon>
        <taxon>Durusdinium</taxon>
    </lineage>
</organism>
<comment type="similarity">
    <text evidence="3">Belongs to the TRAFAC class myosin-kinesin ATPase superfamily. Kinesin family.</text>
</comment>
<name>A0ABP0KWR1_9DINO</name>
<dbReference type="EMBL" id="CAXAMN010010236">
    <property type="protein sequence ID" value="CAK9031245.1"/>
    <property type="molecule type" value="Genomic_DNA"/>
</dbReference>
<dbReference type="Gene3D" id="3.10.20.90">
    <property type="entry name" value="Phosphatidylinositol 3-kinase Catalytic Subunit, Chain A, domain 1"/>
    <property type="match status" value="1"/>
</dbReference>
<dbReference type="InterPro" id="IPR027640">
    <property type="entry name" value="Kinesin-like_fam"/>
</dbReference>